<organism evidence="2 3">
    <name type="scientific">Paenibacillus ferrarius</name>
    <dbReference type="NCBI Taxonomy" id="1469647"/>
    <lineage>
        <taxon>Bacteria</taxon>
        <taxon>Bacillati</taxon>
        <taxon>Bacillota</taxon>
        <taxon>Bacilli</taxon>
        <taxon>Bacillales</taxon>
        <taxon>Paenibacillaceae</taxon>
        <taxon>Paenibacillus</taxon>
    </lineage>
</organism>
<dbReference type="EMBL" id="MBTG01000015">
    <property type="protein sequence ID" value="OPH56599.1"/>
    <property type="molecule type" value="Genomic_DNA"/>
</dbReference>
<feature type="region of interest" description="Disordered" evidence="1">
    <location>
        <begin position="41"/>
        <end position="69"/>
    </location>
</feature>
<evidence type="ECO:0000313" key="2">
    <source>
        <dbReference type="EMBL" id="OPH56599.1"/>
    </source>
</evidence>
<name>A0A1V4HJ25_9BACL</name>
<accession>A0A1V4HJ25</accession>
<dbReference type="RefSeq" id="WP_079414062.1">
    <property type="nucleotide sequence ID" value="NZ_MBTG01000015.1"/>
</dbReference>
<sequence>MWQKARASACQWVRAAGSTNQVWQKGTSIGVPASSSRRLHVLSSPASSNASMHAAESTKKPSAPHEMWD</sequence>
<comment type="caution">
    <text evidence="2">The sequence shown here is derived from an EMBL/GenBank/DDBJ whole genome shotgun (WGS) entry which is preliminary data.</text>
</comment>
<dbReference type="AlphaFoldDB" id="A0A1V4HJ25"/>
<gene>
    <name evidence="2" type="ORF">BC351_27015</name>
</gene>
<keyword evidence="3" id="KW-1185">Reference proteome</keyword>
<proteinExistence type="predicted"/>
<reference evidence="3" key="1">
    <citation type="submission" date="2016-07" db="EMBL/GenBank/DDBJ databases">
        <authorList>
            <person name="Florea S."/>
            <person name="Webb J.S."/>
            <person name="Jaromczyk J."/>
            <person name="Schardl C.L."/>
        </authorList>
    </citation>
    <scope>NUCLEOTIDE SEQUENCE [LARGE SCALE GENOMIC DNA]</scope>
    <source>
        <strain evidence="3">CY1</strain>
    </source>
</reference>
<evidence type="ECO:0000256" key="1">
    <source>
        <dbReference type="SAM" id="MobiDB-lite"/>
    </source>
</evidence>
<evidence type="ECO:0000313" key="3">
    <source>
        <dbReference type="Proteomes" id="UP000190626"/>
    </source>
</evidence>
<dbReference type="Proteomes" id="UP000190626">
    <property type="component" value="Unassembled WGS sequence"/>
</dbReference>
<protein>
    <submittedName>
        <fullName evidence="2">Uncharacterized protein</fullName>
    </submittedName>
</protein>